<keyword evidence="1 2" id="KW-0694">RNA-binding</keyword>
<feature type="compositionally biased region" description="Low complexity" evidence="3">
    <location>
        <begin position="268"/>
        <end position="279"/>
    </location>
</feature>
<evidence type="ECO:0000313" key="5">
    <source>
        <dbReference type="EMBL" id="GJN94169.1"/>
    </source>
</evidence>
<dbReference type="InterPro" id="IPR014886">
    <property type="entry name" value="La_xRRM"/>
</dbReference>
<feature type="compositionally biased region" description="Low complexity" evidence="3">
    <location>
        <begin position="50"/>
        <end position="95"/>
    </location>
</feature>
<proteinExistence type="predicted"/>
<dbReference type="Proteomes" id="UP001342314">
    <property type="component" value="Unassembled WGS sequence"/>
</dbReference>
<feature type="region of interest" description="Disordered" evidence="3">
    <location>
        <begin position="316"/>
        <end position="458"/>
    </location>
</feature>
<evidence type="ECO:0000256" key="1">
    <source>
        <dbReference type="ARBA" id="ARBA00022884"/>
    </source>
</evidence>
<comment type="caution">
    <text evidence="5">The sequence shown here is derived from an EMBL/GenBank/DDBJ whole genome shotgun (WGS) entry which is preliminary data.</text>
</comment>
<feature type="compositionally biased region" description="Acidic residues" evidence="3">
    <location>
        <begin position="324"/>
        <end position="347"/>
    </location>
</feature>
<dbReference type="GO" id="GO:1904868">
    <property type="term" value="P:telomerase catalytic core complex assembly"/>
    <property type="evidence" value="ECO:0007669"/>
    <property type="project" value="InterPro"/>
</dbReference>
<feature type="compositionally biased region" description="Basic and acidic residues" evidence="3">
    <location>
        <begin position="365"/>
        <end position="375"/>
    </location>
</feature>
<dbReference type="EMBL" id="BQKY01000016">
    <property type="protein sequence ID" value="GJN94169.1"/>
    <property type="molecule type" value="Genomic_DNA"/>
</dbReference>
<gene>
    <name evidence="5" type="ORF">Rhopal_007243-T1</name>
</gene>
<dbReference type="Gene3D" id="3.30.70.330">
    <property type="match status" value="1"/>
</dbReference>
<reference evidence="5 6" key="1">
    <citation type="submission" date="2021-12" db="EMBL/GenBank/DDBJ databases">
        <title>High titer production of polyol ester of fatty acids by Rhodotorula paludigena BS15 towards product separation-free biomass refinery.</title>
        <authorList>
            <person name="Mano J."/>
            <person name="Ono H."/>
            <person name="Tanaka T."/>
            <person name="Naito K."/>
            <person name="Sushida H."/>
            <person name="Ike M."/>
            <person name="Tokuyasu K."/>
            <person name="Kitaoka M."/>
        </authorList>
    </citation>
    <scope>NUCLEOTIDE SEQUENCE [LARGE SCALE GENOMIC DNA]</scope>
    <source>
        <strain evidence="5 6">BS15</strain>
    </source>
</reference>
<evidence type="ECO:0000313" key="6">
    <source>
        <dbReference type="Proteomes" id="UP001342314"/>
    </source>
</evidence>
<evidence type="ECO:0000256" key="2">
    <source>
        <dbReference type="PROSITE-ProRule" id="PRU01288"/>
    </source>
</evidence>
<evidence type="ECO:0000259" key="4">
    <source>
        <dbReference type="PROSITE" id="PS51939"/>
    </source>
</evidence>
<organism evidence="5 6">
    <name type="scientific">Rhodotorula paludigena</name>
    <dbReference type="NCBI Taxonomy" id="86838"/>
    <lineage>
        <taxon>Eukaryota</taxon>
        <taxon>Fungi</taxon>
        <taxon>Dikarya</taxon>
        <taxon>Basidiomycota</taxon>
        <taxon>Pucciniomycotina</taxon>
        <taxon>Microbotryomycetes</taxon>
        <taxon>Sporidiobolales</taxon>
        <taxon>Sporidiobolaceae</taxon>
        <taxon>Rhodotorula</taxon>
    </lineage>
</organism>
<feature type="compositionally biased region" description="Polar residues" evidence="3">
    <location>
        <begin position="430"/>
        <end position="443"/>
    </location>
</feature>
<dbReference type="GO" id="GO:1990904">
    <property type="term" value="C:ribonucleoprotein complex"/>
    <property type="evidence" value="ECO:0007669"/>
    <property type="project" value="UniProtKB-UniRule"/>
</dbReference>
<sequence length="688" mass="72063">MATPDSLFSAPQTPATEAPSPPGSAPPPPSTAAPPAFVPRAVKRRPAPARPTAAALLAAQSSTSQQQAPPATTSTSSTPSDVKPSTPAATAQTAPKLSAAERDRLETLLCTIETSLSDYGLSVHRLAGGDSRKTGLLEQYKAGREWLHISQILNLPPVRALTGTLADVQKALRLRDSPIVAVDEAGYQLGRKQLPDVQRLEALDPADWDDAVVYLENVPFTPALGDTSLTLFLASALASTPQRILLPPAFDRNDPLALDPAPDGANTDDQSSQAAAFRAAQDEGKKRAKGLPKGGGAFKGFAFVVLPSKEEAERVLSEWSWEREGDESAENDDEGDEGDEAEEDAEMADASTGAEGKGKGKAKKDKPSSEGELHALRYPPAQRDQPPHLAKSAAPAPRDPPSSSTKRHNKRAASPSSPVPEGGADPDASFASSTGRSAGQSTSKRPKRASSPSTALQSRLRAIRTPSPGLDLASDAALDVQGAYPEKCVLWVRNVHEKSNRTTLKALFGALLDSLQEGSSKGVEFVDYEKGLDTCYLRFSAPSLASLVQSHLLSAPSLHLAPTALSPVALLSPSSRTAAESDARRPLAVSLLEGEQERRYWANVPEATRRAARKAAGGKVGLLKEPGTESSGAAGGRGAGGRGKGKRKNEANGGSSAVATSATAEASEPQDAAVGEEQPRKRKKPSRM</sequence>
<evidence type="ECO:0000256" key="3">
    <source>
        <dbReference type="SAM" id="MobiDB-lite"/>
    </source>
</evidence>
<feature type="region of interest" description="Disordered" evidence="3">
    <location>
        <begin position="254"/>
        <end position="292"/>
    </location>
</feature>
<accession>A0AAV5GW21</accession>
<feature type="compositionally biased region" description="Low complexity" evidence="3">
    <location>
        <begin position="614"/>
        <end position="624"/>
    </location>
</feature>
<feature type="region of interest" description="Disordered" evidence="3">
    <location>
        <begin position="612"/>
        <end position="688"/>
    </location>
</feature>
<protein>
    <recommendedName>
        <fullName evidence="4">XRRM domain-containing protein</fullName>
    </recommendedName>
</protein>
<dbReference type="AlphaFoldDB" id="A0AAV5GW21"/>
<name>A0AAV5GW21_9BASI</name>
<feature type="compositionally biased region" description="Pro residues" evidence="3">
    <location>
        <begin position="19"/>
        <end position="32"/>
    </location>
</feature>
<dbReference type="GO" id="GO:0070034">
    <property type="term" value="F:telomerase RNA binding"/>
    <property type="evidence" value="ECO:0007669"/>
    <property type="project" value="InterPro"/>
</dbReference>
<feature type="compositionally biased region" description="Low complexity" evidence="3">
    <location>
        <begin position="390"/>
        <end position="404"/>
    </location>
</feature>
<dbReference type="Pfam" id="PF19977">
    <property type="entry name" value="xRRM"/>
    <property type="match status" value="1"/>
</dbReference>
<feature type="region of interest" description="Disordered" evidence="3">
    <location>
        <begin position="1"/>
        <end position="99"/>
    </location>
</feature>
<keyword evidence="6" id="KW-1185">Reference proteome</keyword>
<feature type="compositionally biased region" description="Gly residues" evidence="3">
    <location>
        <begin position="633"/>
        <end position="642"/>
    </location>
</feature>
<dbReference type="InterPro" id="IPR045537">
    <property type="entry name" value="Lar7_xRRM"/>
</dbReference>
<feature type="compositionally biased region" description="Low complexity" evidence="3">
    <location>
        <begin position="655"/>
        <end position="667"/>
    </location>
</feature>
<dbReference type="InterPro" id="IPR012677">
    <property type="entry name" value="Nucleotide-bd_a/b_plait_sf"/>
</dbReference>
<dbReference type="PROSITE" id="PS51939">
    <property type="entry name" value="XRRM"/>
    <property type="match status" value="1"/>
</dbReference>
<feature type="domain" description="XRRM" evidence="4">
    <location>
        <begin position="483"/>
        <end position="648"/>
    </location>
</feature>